<dbReference type="PANTHER" id="PTHR38767:SF1">
    <property type="entry name" value="DNA POLYMERASE III SUBUNIT CHI"/>
    <property type="match status" value="1"/>
</dbReference>
<dbReference type="Proteomes" id="UP001595536">
    <property type="component" value="Unassembled WGS sequence"/>
</dbReference>
<sequence length="151" mass="17025">MTEVLFYHLQRQTLEEALPTLLLRSLERGWKVTVEVGDSERLAALDDHLWTFADDSFLPHGAAREPGVELQPVALVDGPENPNGASVRFLVYGARVPDDFAGLERVVLMFDGADDVALARAREDWVKVKRMDGLVATYWCQNDEGRWEKKA</sequence>
<dbReference type="RefSeq" id="WP_376830407.1">
    <property type="nucleotide sequence ID" value="NZ_JBHLWR010000006.1"/>
</dbReference>
<dbReference type="Gene3D" id="3.40.50.10110">
    <property type="entry name" value="DNA polymerase III subunit chi"/>
    <property type="match status" value="1"/>
</dbReference>
<dbReference type="EMBL" id="JBHRUV010000051">
    <property type="protein sequence ID" value="MFC3266706.1"/>
    <property type="molecule type" value="Genomic_DNA"/>
</dbReference>
<keyword evidence="1" id="KW-0548">Nucleotidyltransferase</keyword>
<evidence type="ECO:0000313" key="1">
    <source>
        <dbReference type="EMBL" id="MFC3266706.1"/>
    </source>
</evidence>
<organism evidence="1 2">
    <name type="scientific">Camelimonas abortus</name>
    <dbReference type="NCBI Taxonomy" id="1017184"/>
    <lineage>
        <taxon>Bacteria</taxon>
        <taxon>Pseudomonadati</taxon>
        <taxon>Pseudomonadota</taxon>
        <taxon>Alphaproteobacteria</taxon>
        <taxon>Hyphomicrobiales</taxon>
        <taxon>Chelatococcaceae</taxon>
        <taxon>Camelimonas</taxon>
    </lineage>
</organism>
<dbReference type="GO" id="GO:0003887">
    <property type="term" value="F:DNA-directed DNA polymerase activity"/>
    <property type="evidence" value="ECO:0007669"/>
    <property type="project" value="UniProtKB-EC"/>
</dbReference>
<dbReference type="InterPro" id="IPR007459">
    <property type="entry name" value="DNA_pol3_chi"/>
</dbReference>
<dbReference type="NCBIfam" id="NF004347">
    <property type="entry name" value="PRK05728.1-4"/>
    <property type="match status" value="1"/>
</dbReference>
<accession>A0ABV7LFS6</accession>
<dbReference type="PANTHER" id="PTHR38767">
    <property type="entry name" value="DNA POLYMERASE III SUBUNIT CHI"/>
    <property type="match status" value="1"/>
</dbReference>
<name>A0ABV7LFS6_9HYPH</name>
<keyword evidence="2" id="KW-1185">Reference proteome</keyword>
<proteinExistence type="predicted"/>
<comment type="caution">
    <text evidence="1">The sequence shown here is derived from an EMBL/GenBank/DDBJ whole genome shotgun (WGS) entry which is preliminary data.</text>
</comment>
<protein>
    <submittedName>
        <fullName evidence="1">DNA polymerase III subunit chi</fullName>
        <ecNumber evidence="1">2.7.7.7</ecNumber>
    </submittedName>
</protein>
<dbReference type="Pfam" id="PF04364">
    <property type="entry name" value="DNA_pol3_chi"/>
    <property type="match status" value="1"/>
</dbReference>
<dbReference type="SUPFAM" id="SSF102400">
    <property type="entry name" value="DNA polymerase III chi subunit"/>
    <property type="match status" value="1"/>
</dbReference>
<reference evidence="2" key="1">
    <citation type="journal article" date="2019" name="Int. J. Syst. Evol. Microbiol.">
        <title>The Global Catalogue of Microorganisms (GCM) 10K type strain sequencing project: providing services to taxonomists for standard genome sequencing and annotation.</title>
        <authorList>
            <consortium name="The Broad Institute Genomics Platform"/>
            <consortium name="The Broad Institute Genome Sequencing Center for Infectious Disease"/>
            <person name="Wu L."/>
            <person name="Ma J."/>
        </authorList>
    </citation>
    <scope>NUCLEOTIDE SEQUENCE [LARGE SCALE GENOMIC DNA]</scope>
    <source>
        <strain evidence="2">CCM 7941</strain>
    </source>
</reference>
<dbReference type="InterPro" id="IPR036768">
    <property type="entry name" value="PolIII_chi_sf"/>
</dbReference>
<dbReference type="EC" id="2.7.7.7" evidence="1"/>
<keyword evidence="1" id="KW-0808">Transferase</keyword>
<gene>
    <name evidence="1" type="ORF">ACFOEX_10120</name>
</gene>
<evidence type="ECO:0000313" key="2">
    <source>
        <dbReference type="Proteomes" id="UP001595536"/>
    </source>
</evidence>